<gene>
    <name evidence="1" type="ORF">HID58_025479</name>
</gene>
<name>A0ABQ8CL76_BRANA</name>
<feature type="non-terminal residue" evidence="1">
    <location>
        <position position="1"/>
    </location>
</feature>
<proteinExistence type="predicted"/>
<accession>A0ABQ8CL76</accession>
<evidence type="ECO:0000313" key="2">
    <source>
        <dbReference type="Proteomes" id="UP000824890"/>
    </source>
</evidence>
<comment type="caution">
    <text evidence="1">The sequence shown here is derived from an EMBL/GenBank/DDBJ whole genome shotgun (WGS) entry which is preliminary data.</text>
</comment>
<evidence type="ECO:0000313" key="1">
    <source>
        <dbReference type="EMBL" id="KAH0917819.1"/>
    </source>
</evidence>
<keyword evidence="2" id="KW-1185">Reference proteome</keyword>
<sequence length="51" mass="5451">EAPLRVVFIRSGGCRSEVGEAEASDCNGGLSPPGLVVWLCEELLFAVEWSD</sequence>
<dbReference type="Proteomes" id="UP000824890">
    <property type="component" value="Unassembled WGS sequence"/>
</dbReference>
<reference evidence="1 2" key="1">
    <citation type="submission" date="2021-05" db="EMBL/GenBank/DDBJ databases">
        <title>Genome Assembly of Synthetic Allotetraploid Brassica napus Reveals Homoeologous Exchanges between Subgenomes.</title>
        <authorList>
            <person name="Davis J.T."/>
        </authorList>
    </citation>
    <scope>NUCLEOTIDE SEQUENCE [LARGE SCALE GENOMIC DNA]</scope>
    <source>
        <strain evidence="2">cv. Da-Ae</strain>
        <tissue evidence="1">Seedling</tissue>
    </source>
</reference>
<organism evidence="1 2">
    <name type="scientific">Brassica napus</name>
    <name type="common">Rape</name>
    <dbReference type="NCBI Taxonomy" id="3708"/>
    <lineage>
        <taxon>Eukaryota</taxon>
        <taxon>Viridiplantae</taxon>
        <taxon>Streptophyta</taxon>
        <taxon>Embryophyta</taxon>
        <taxon>Tracheophyta</taxon>
        <taxon>Spermatophyta</taxon>
        <taxon>Magnoliopsida</taxon>
        <taxon>eudicotyledons</taxon>
        <taxon>Gunneridae</taxon>
        <taxon>Pentapetalae</taxon>
        <taxon>rosids</taxon>
        <taxon>malvids</taxon>
        <taxon>Brassicales</taxon>
        <taxon>Brassicaceae</taxon>
        <taxon>Brassiceae</taxon>
        <taxon>Brassica</taxon>
    </lineage>
</organism>
<dbReference type="EMBL" id="JAGKQM010000007">
    <property type="protein sequence ID" value="KAH0917819.1"/>
    <property type="molecule type" value="Genomic_DNA"/>
</dbReference>
<protein>
    <submittedName>
        <fullName evidence="1">Uncharacterized protein</fullName>
    </submittedName>
</protein>